<dbReference type="PROSITE" id="PS50157">
    <property type="entry name" value="ZINC_FINGER_C2H2_2"/>
    <property type="match status" value="2"/>
</dbReference>
<sequence length="66" mass="7738">VTVTPRLYRCQECGKSYRHSGSLVNHRRTHQTGDFPCPHCPKRCPNMGALRGHLRGHRRRPPRHRD</sequence>
<feature type="non-terminal residue" evidence="3">
    <location>
        <position position="1"/>
    </location>
</feature>
<dbReference type="InterPro" id="IPR013087">
    <property type="entry name" value="Znf_C2H2_type"/>
</dbReference>
<name>A0A7L1H614_9CHAR</name>
<evidence type="ECO:0000256" key="1">
    <source>
        <dbReference type="PROSITE-ProRule" id="PRU00042"/>
    </source>
</evidence>
<dbReference type="AlphaFoldDB" id="A0A7L1H614"/>
<proteinExistence type="predicted"/>
<evidence type="ECO:0000313" key="4">
    <source>
        <dbReference type="Proteomes" id="UP000586634"/>
    </source>
</evidence>
<dbReference type="PROSITE" id="PS00028">
    <property type="entry name" value="ZINC_FINGER_C2H2_1"/>
    <property type="match status" value="2"/>
</dbReference>
<accession>A0A7L1H614</accession>
<feature type="domain" description="C2H2-type" evidence="2">
    <location>
        <begin position="35"/>
        <end position="62"/>
    </location>
</feature>
<comment type="caution">
    <text evidence="3">The sequence shown here is derived from an EMBL/GenBank/DDBJ whole genome shotgun (WGS) entry which is preliminary data.</text>
</comment>
<dbReference type="Proteomes" id="UP000586634">
    <property type="component" value="Unassembled WGS sequence"/>
</dbReference>
<dbReference type="Pfam" id="PF13894">
    <property type="entry name" value="zf-C2H2_4"/>
    <property type="match status" value="1"/>
</dbReference>
<keyword evidence="1" id="KW-0479">Metal-binding</keyword>
<dbReference type="SMART" id="SM00355">
    <property type="entry name" value="ZnF_C2H2"/>
    <property type="match status" value="2"/>
</dbReference>
<gene>
    <name evidence="3" type="primary">Znf646</name>
    <name evidence="3" type="ORF">NYCSEM_R15750</name>
</gene>
<feature type="domain" description="C2H2-type" evidence="2">
    <location>
        <begin position="8"/>
        <end position="36"/>
    </location>
</feature>
<keyword evidence="1" id="KW-0862">Zinc</keyword>
<dbReference type="Gene3D" id="3.30.160.60">
    <property type="entry name" value="Classic Zinc Finger"/>
    <property type="match status" value="1"/>
</dbReference>
<evidence type="ECO:0000313" key="3">
    <source>
        <dbReference type="EMBL" id="NXN20966.1"/>
    </source>
</evidence>
<dbReference type="InterPro" id="IPR036236">
    <property type="entry name" value="Znf_C2H2_sf"/>
</dbReference>
<keyword evidence="1" id="KW-0863">Zinc-finger</keyword>
<dbReference type="EMBL" id="VXBJ01000323">
    <property type="protein sequence ID" value="NXN20966.1"/>
    <property type="molecule type" value="Genomic_DNA"/>
</dbReference>
<dbReference type="GO" id="GO:0008270">
    <property type="term" value="F:zinc ion binding"/>
    <property type="evidence" value="ECO:0007669"/>
    <property type="project" value="UniProtKB-KW"/>
</dbReference>
<protein>
    <submittedName>
        <fullName evidence="3">ZN646 protein</fullName>
    </submittedName>
</protein>
<dbReference type="Pfam" id="PF00096">
    <property type="entry name" value="zf-C2H2"/>
    <property type="match status" value="1"/>
</dbReference>
<dbReference type="OrthoDB" id="8117402at2759"/>
<dbReference type="FunFam" id="3.30.160.60:FF:002243">
    <property type="entry name" value="zinc finger protein 646"/>
    <property type="match status" value="1"/>
</dbReference>
<feature type="non-terminal residue" evidence="3">
    <location>
        <position position="66"/>
    </location>
</feature>
<keyword evidence="4" id="KW-1185">Reference proteome</keyword>
<reference evidence="3 4" key="1">
    <citation type="submission" date="2019-09" db="EMBL/GenBank/DDBJ databases">
        <title>Bird 10,000 Genomes (B10K) Project - Family phase.</title>
        <authorList>
            <person name="Zhang G."/>
        </authorList>
    </citation>
    <scope>NUCLEOTIDE SEQUENCE [LARGE SCALE GENOMIC DNA]</scope>
    <source>
        <strain evidence="3">B10K-DU-002-14</strain>
        <tissue evidence="3">Muscle</tissue>
    </source>
</reference>
<evidence type="ECO:0000259" key="2">
    <source>
        <dbReference type="PROSITE" id="PS50157"/>
    </source>
</evidence>
<dbReference type="SUPFAM" id="SSF57667">
    <property type="entry name" value="beta-beta-alpha zinc fingers"/>
    <property type="match status" value="1"/>
</dbReference>
<organism evidence="3 4">
    <name type="scientific">Nycticryphes semicollaris</name>
    <dbReference type="NCBI Taxonomy" id="227226"/>
    <lineage>
        <taxon>Eukaryota</taxon>
        <taxon>Metazoa</taxon>
        <taxon>Chordata</taxon>
        <taxon>Craniata</taxon>
        <taxon>Vertebrata</taxon>
        <taxon>Euteleostomi</taxon>
        <taxon>Archelosauria</taxon>
        <taxon>Archosauria</taxon>
        <taxon>Dinosauria</taxon>
        <taxon>Saurischia</taxon>
        <taxon>Theropoda</taxon>
        <taxon>Coelurosauria</taxon>
        <taxon>Aves</taxon>
        <taxon>Neognathae</taxon>
        <taxon>Neoaves</taxon>
        <taxon>Charadriiformes</taxon>
        <taxon>Rostratulidae</taxon>
        <taxon>Nycticryphes</taxon>
    </lineage>
</organism>